<dbReference type="PROSITE" id="PS50850">
    <property type="entry name" value="MFS"/>
    <property type="match status" value="1"/>
</dbReference>
<dbReference type="GO" id="GO:0016020">
    <property type="term" value="C:membrane"/>
    <property type="evidence" value="ECO:0007669"/>
    <property type="project" value="UniProtKB-SubCell"/>
</dbReference>
<feature type="transmembrane region" description="Helical" evidence="7">
    <location>
        <begin position="166"/>
        <end position="185"/>
    </location>
</feature>
<evidence type="ECO:0000256" key="7">
    <source>
        <dbReference type="SAM" id="Phobius"/>
    </source>
</evidence>
<feature type="non-terminal residue" evidence="9">
    <location>
        <position position="487"/>
    </location>
</feature>
<evidence type="ECO:0000256" key="6">
    <source>
        <dbReference type="ARBA" id="ARBA00049011"/>
    </source>
</evidence>
<feature type="transmembrane region" description="Helical" evidence="7">
    <location>
        <begin position="109"/>
        <end position="128"/>
    </location>
</feature>
<dbReference type="InterPro" id="IPR036259">
    <property type="entry name" value="MFS_trans_sf"/>
</dbReference>
<feature type="domain" description="Major facilitator superfamily (MFS) profile" evidence="8">
    <location>
        <begin position="35"/>
        <end position="476"/>
    </location>
</feature>
<feature type="transmembrane region" description="Helical" evidence="7">
    <location>
        <begin position="368"/>
        <end position="389"/>
    </location>
</feature>
<evidence type="ECO:0000259" key="8">
    <source>
        <dbReference type="PROSITE" id="PS50850"/>
    </source>
</evidence>
<dbReference type="Proteomes" id="UP000015453">
    <property type="component" value="Unassembled WGS sequence"/>
</dbReference>
<feature type="transmembrane region" description="Helical" evidence="7">
    <location>
        <begin position="197"/>
        <end position="219"/>
    </location>
</feature>
<dbReference type="InterPro" id="IPR011701">
    <property type="entry name" value="MFS"/>
</dbReference>
<dbReference type="PANTHER" id="PTHR24064">
    <property type="entry name" value="SOLUTE CARRIER FAMILY 22 MEMBER"/>
    <property type="match status" value="1"/>
</dbReference>
<comment type="similarity">
    <text evidence="5">Belongs to the major facilitator superfamily. Phosphate:H(+) symporter (TC 2.A.1.9) family.</text>
</comment>
<feature type="transmembrane region" description="Helical" evidence="7">
    <location>
        <begin position="311"/>
        <end position="328"/>
    </location>
</feature>
<gene>
    <name evidence="9" type="ORF">M569_00551</name>
</gene>
<evidence type="ECO:0000313" key="9">
    <source>
        <dbReference type="EMBL" id="EPS74210.1"/>
    </source>
</evidence>
<evidence type="ECO:0000256" key="1">
    <source>
        <dbReference type="ARBA" id="ARBA00004141"/>
    </source>
</evidence>
<dbReference type="SUPFAM" id="SSF103473">
    <property type="entry name" value="MFS general substrate transporter"/>
    <property type="match status" value="1"/>
</dbReference>
<evidence type="ECO:0000256" key="3">
    <source>
        <dbReference type="ARBA" id="ARBA00022989"/>
    </source>
</evidence>
<evidence type="ECO:0000256" key="5">
    <source>
        <dbReference type="ARBA" id="ARBA00044504"/>
    </source>
</evidence>
<dbReference type="Pfam" id="PF07690">
    <property type="entry name" value="MFS_1"/>
    <property type="match status" value="1"/>
</dbReference>
<organism evidence="9 10">
    <name type="scientific">Genlisea aurea</name>
    <dbReference type="NCBI Taxonomy" id="192259"/>
    <lineage>
        <taxon>Eukaryota</taxon>
        <taxon>Viridiplantae</taxon>
        <taxon>Streptophyta</taxon>
        <taxon>Embryophyta</taxon>
        <taxon>Tracheophyta</taxon>
        <taxon>Spermatophyta</taxon>
        <taxon>Magnoliopsida</taxon>
        <taxon>eudicotyledons</taxon>
        <taxon>Gunneridae</taxon>
        <taxon>Pentapetalae</taxon>
        <taxon>asterids</taxon>
        <taxon>lamiids</taxon>
        <taxon>Lamiales</taxon>
        <taxon>Lentibulariaceae</taxon>
        <taxon>Genlisea</taxon>
    </lineage>
</organism>
<dbReference type="GO" id="GO:0022857">
    <property type="term" value="F:transmembrane transporter activity"/>
    <property type="evidence" value="ECO:0007669"/>
    <property type="project" value="InterPro"/>
</dbReference>
<feature type="transmembrane region" description="Helical" evidence="7">
    <location>
        <begin position="140"/>
        <end position="160"/>
    </location>
</feature>
<accession>S8D473</accession>
<evidence type="ECO:0000256" key="2">
    <source>
        <dbReference type="ARBA" id="ARBA00022692"/>
    </source>
</evidence>
<dbReference type="EMBL" id="AUSU01000145">
    <property type="protein sequence ID" value="EPS74210.1"/>
    <property type="molecule type" value="Genomic_DNA"/>
</dbReference>
<reference evidence="9 10" key="1">
    <citation type="journal article" date="2013" name="BMC Genomics">
        <title>The miniature genome of a carnivorous plant Genlisea aurea contains a low number of genes and short non-coding sequences.</title>
        <authorList>
            <person name="Leushkin E.V."/>
            <person name="Sutormin R.A."/>
            <person name="Nabieva E.R."/>
            <person name="Penin A.A."/>
            <person name="Kondrashov A.S."/>
            <person name="Logacheva M.D."/>
        </authorList>
    </citation>
    <scope>NUCLEOTIDE SEQUENCE [LARGE SCALE GENOMIC DNA]</scope>
</reference>
<keyword evidence="10" id="KW-1185">Reference proteome</keyword>
<proteinExistence type="inferred from homology"/>
<dbReference type="Gene3D" id="1.20.1250.20">
    <property type="entry name" value="MFS general substrate transporter like domains"/>
    <property type="match status" value="1"/>
</dbReference>
<comment type="catalytic activity">
    <reaction evidence="6">
        <text>phosphate(in) + H(+)(in) = phosphate(out) + H(+)(out)</text>
        <dbReference type="Rhea" id="RHEA:29939"/>
        <dbReference type="ChEBI" id="CHEBI:15378"/>
        <dbReference type="ChEBI" id="CHEBI:43474"/>
    </reaction>
    <physiologicalReaction direction="right-to-left" evidence="6">
        <dbReference type="Rhea" id="RHEA:29941"/>
    </physiologicalReaction>
</comment>
<feature type="non-terminal residue" evidence="9">
    <location>
        <position position="1"/>
    </location>
</feature>
<keyword evidence="4 7" id="KW-0472">Membrane</keyword>
<evidence type="ECO:0000256" key="4">
    <source>
        <dbReference type="ARBA" id="ARBA00023136"/>
    </source>
</evidence>
<feature type="transmembrane region" description="Helical" evidence="7">
    <location>
        <begin position="401"/>
        <end position="419"/>
    </location>
</feature>
<comment type="subcellular location">
    <subcellularLocation>
        <location evidence="1">Membrane</location>
        <topology evidence="1">Multi-pass membrane protein</topology>
    </subcellularLocation>
</comment>
<sequence length="487" mass="54180">TTPILPPSPASEHRRSSLEDGFDQYISDVNWAQIFQVSLVTMGFLFEIQQSFISIFTDAAPSWRCDNSDCRDSSDQCRIPPDSWSWSSPATTSIISEWSLQCSGPLVNALPSSSFFIGSLIGGFVVATISDSKIGRKNTIVLSCLIMSVAGVLTALSGNIWTYSAFRFLAGLGRASVGATGMVLGTEMVGKKLRDRIGIIAYIWAPLGFISLPGIAYWYRNDSWRWIYIWSSIPCLIYSFLVMFFGRESPRWLFLRRRREEFERTIRYLAASENKTATNNFFFTRWDEEEECIETHAITILLSKRWSFRRLAAVIMAGFGLGLVYYGLPLGLETLSFNIYLSVALNAASEIPAAILTFVFVGRFRRRILILNLAVVSAISSIVCGMVRFDRIQISLELASFVAAVIAFDIFLIYVLELFPTCVRNTAMSIFRQAVMLGGAMGPLAAAAGKGNAFAIYAAANALYGSMVIFLPETKGRIWADTMDEEE</sequence>
<evidence type="ECO:0000313" key="10">
    <source>
        <dbReference type="Proteomes" id="UP000015453"/>
    </source>
</evidence>
<feature type="transmembrane region" description="Helical" evidence="7">
    <location>
        <begin position="225"/>
        <end position="246"/>
    </location>
</feature>
<feature type="transmembrane region" description="Helical" evidence="7">
    <location>
        <begin position="454"/>
        <end position="471"/>
    </location>
</feature>
<dbReference type="OrthoDB" id="5296287at2759"/>
<keyword evidence="2 7" id="KW-0812">Transmembrane</keyword>
<dbReference type="InterPro" id="IPR020846">
    <property type="entry name" value="MFS_dom"/>
</dbReference>
<comment type="caution">
    <text evidence="9">The sequence shown here is derived from an EMBL/GenBank/DDBJ whole genome shotgun (WGS) entry which is preliminary data.</text>
</comment>
<feature type="transmembrane region" description="Helical" evidence="7">
    <location>
        <begin position="340"/>
        <end position="361"/>
    </location>
</feature>
<dbReference type="AlphaFoldDB" id="S8D473"/>
<keyword evidence="3 7" id="KW-1133">Transmembrane helix</keyword>
<protein>
    <recommendedName>
        <fullName evidence="8">Major facilitator superfamily (MFS) profile domain-containing protein</fullName>
    </recommendedName>
</protein>
<feature type="transmembrane region" description="Helical" evidence="7">
    <location>
        <begin position="431"/>
        <end position="448"/>
    </location>
</feature>
<name>S8D473_9LAMI</name>